<dbReference type="SUPFAM" id="SSF50978">
    <property type="entry name" value="WD40 repeat-like"/>
    <property type="match status" value="2"/>
</dbReference>
<evidence type="ECO:0000256" key="4">
    <source>
        <dbReference type="SAM" id="MobiDB-lite"/>
    </source>
</evidence>
<dbReference type="SMART" id="SM00320">
    <property type="entry name" value="WD40"/>
    <property type="match status" value="3"/>
</dbReference>
<dbReference type="GO" id="GO:0005634">
    <property type="term" value="C:nucleus"/>
    <property type="evidence" value="ECO:0007669"/>
    <property type="project" value="TreeGrafter"/>
</dbReference>
<dbReference type="InterPro" id="IPR052060">
    <property type="entry name" value="Bromo_WD_repeat"/>
</dbReference>
<dbReference type="EMBL" id="UIVT01000001">
    <property type="protein sequence ID" value="SVP89175.1"/>
    <property type="molecule type" value="Genomic_DNA"/>
</dbReference>
<feature type="repeat" description="WD" evidence="3">
    <location>
        <begin position="181"/>
        <end position="215"/>
    </location>
</feature>
<dbReference type="InterPro" id="IPR015943">
    <property type="entry name" value="WD40/YVTN_repeat-like_dom_sf"/>
</dbReference>
<dbReference type="GO" id="GO:0007010">
    <property type="term" value="P:cytoskeleton organization"/>
    <property type="evidence" value="ECO:0007669"/>
    <property type="project" value="TreeGrafter"/>
</dbReference>
<feature type="compositionally biased region" description="Basic and acidic residues" evidence="4">
    <location>
        <begin position="1087"/>
        <end position="1096"/>
    </location>
</feature>
<evidence type="ECO:0000259" key="5">
    <source>
        <dbReference type="PROSITE" id="PS50014"/>
    </source>
</evidence>
<feature type="region of interest" description="Disordered" evidence="4">
    <location>
        <begin position="1021"/>
        <end position="1100"/>
    </location>
</feature>
<accession>A0A3B0MKJ7</accession>
<keyword evidence="3" id="KW-0853">WD repeat</keyword>
<dbReference type="GO" id="GO:0008360">
    <property type="term" value="P:regulation of cell shape"/>
    <property type="evidence" value="ECO:0007669"/>
    <property type="project" value="TreeGrafter"/>
</dbReference>
<evidence type="ECO:0000256" key="1">
    <source>
        <dbReference type="ARBA" id="ARBA00023117"/>
    </source>
</evidence>
<keyword evidence="1 2" id="KW-0103">Bromodomain</keyword>
<dbReference type="Gene3D" id="1.20.920.10">
    <property type="entry name" value="Bromodomain-like"/>
    <property type="match status" value="1"/>
</dbReference>
<dbReference type="VEuPathDB" id="PiroplasmaDB:TA16925"/>
<dbReference type="Gene3D" id="3.30.40.10">
    <property type="entry name" value="Zinc/RING finger domain, C3HC4 (zinc finger)"/>
    <property type="match status" value="1"/>
</dbReference>
<dbReference type="InterPro" id="IPR036427">
    <property type="entry name" value="Bromodomain-like_sf"/>
</dbReference>
<feature type="region of interest" description="Disordered" evidence="4">
    <location>
        <begin position="1694"/>
        <end position="1713"/>
    </location>
</feature>
<evidence type="ECO:0000256" key="2">
    <source>
        <dbReference type="PROSITE-ProRule" id="PRU00035"/>
    </source>
</evidence>
<feature type="compositionally biased region" description="Acidic residues" evidence="4">
    <location>
        <begin position="1066"/>
        <end position="1086"/>
    </location>
</feature>
<dbReference type="InterPro" id="IPR001487">
    <property type="entry name" value="Bromodomain"/>
</dbReference>
<protein>
    <submittedName>
        <fullName evidence="7">WD domain, G-beta repeat/Bromodomain, putative</fullName>
    </submittedName>
</protein>
<evidence type="ECO:0000256" key="3">
    <source>
        <dbReference type="PROSITE-ProRule" id="PRU00221"/>
    </source>
</evidence>
<dbReference type="PANTHER" id="PTHR16266:SF17">
    <property type="entry name" value="BRWD3"/>
    <property type="match status" value="1"/>
</dbReference>
<evidence type="ECO:0000313" key="7">
    <source>
        <dbReference type="EMBL" id="SVP90315.1"/>
    </source>
</evidence>
<dbReference type="PANTHER" id="PTHR16266">
    <property type="entry name" value="WD REPEAT DOMAIN 9"/>
    <property type="match status" value="1"/>
</dbReference>
<dbReference type="Pfam" id="PF00400">
    <property type="entry name" value="WD40"/>
    <property type="match status" value="2"/>
</dbReference>
<evidence type="ECO:0000313" key="6">
    <source>
        <dbReference type="EMBL" id="SVP89175.1"/>
    </source>
</evidence>
<gene>
    <name evidence="6" type="ORF">TAT_000102700</name>
    <name evidence="7" type="ORF">TAV_000102000</name>
</gene>
<dbReference type="InterPro" id="IPR001680">
    <property type="entry name" value="WD40_rpt"/>
</dbReference>
<reference evidence="7" key="1">
    <citation type="submission" date="2018-07" db="EMBL/GenBank/DDBJ databases">
        <authorList>
            <person name="Quirk P.G."/>
            <person name="Krulwich T.A."/>
        </authorList>
    </citation>
    <scope>NUCLEOTIDE SEQUENCE</scope>
    <source>
        <strain evidence="7">Anand</strain>
    </source>
</reference>
<dbReference type="Gene3D" id="2.130.10.10">
    <property type="entry name" value="YVTN repeat-like/Quinoprotein amine dehydrogenase"/>
    <property type="match status" value="2"/>
</dbReference>
<proteinExistence type="predicted"/>
<organism evidence="7">
    <name type="scientific">Theileria annulata</name>
    <dbReference type="NCBI Taxonomy" id="5874"/>
    <lineage>
        <taxon>Eukaryota</taxon>
        <taxon>Sar</taxon>
        <taxon>Alveolata</taxon>
        <taxon>Apicomplexa</taxon>
        <taxon>Aconoidasida</taxon>
        <taxon>Piroplasmida</taxon>
        <taxon>Theileriidae</taxon>
        <taxon>Theileria</taxon>
    </lineage>
</organism>
<dbReference type="InterPro" id="IPR013083">
    <property type="entry name" value="Znf_RING/FYVE/PHD"/>
</dbReference>
<feature type="compositionally biased region" description="Polar residues" evidence="4">
    <location>
        <begin position="1040"/>
        <end position="1049"/>
    </location>
</feature>
<dbReference type="SUPFAM" id="SSF47370">
    <property type="entry name" value="Bromodomain"/>
    <property type="match status" value="1"/>
</dbReference>
<feature type="domain" description="Bromo" evidence="5">
    <location>
        <begin position="1600"/>
        <end position="1651"/>
    </location>
</feature>
<dbReference type="GO" id="GO:0006357">
    <property type="term" value="P:regulation of transcription by RNA polymerase II"/>
    <property type="evidence" value="ECO:0007669"/>
    <property type="project" value="TreeGrafter"/>
</dbReference>
<dbReference type="PROSITE" id="PS50014">
    <property type="entry name" value="BROMODOMAIN_2"/>
    <property type="match status" value="1"/>
</dbReference>
<name>A0A3B0MKJ7_THEAN</name>
<dbReference type="SMART" id="SM00297">
    <property type="entry name" value="BROMO"/>
    <property type="match status" value="1"/>
</dbReference>
<dbReference type="EMBL" id="UIVS01000001">
    <property type="protein sequence ID" value="SVP90315.1"/>
    <property type="molecule type" value="Genomic_DNA"/>
</dbReference>
<dbReference type="InterPro" id="IPR036322">
    <property type="entry name" value="WD40_repeat_dom_sf"/>
</dbReference>
<dbReference type="Pfam" id="PF00439">
    <property type="entry name" value="Bromodomain"/>
    <property type="match status" value="1"/>
</dbReference>
<sequence>MKPENDQTIPQTQEKAFNIEAFNLLQSTFSKHIKKIEFVDSNQSDSHQIDPSDENNENVELNTISELISSALYEFLDNLQVKVNFDTFNVVQKSLDSIQNKLKAIEYSKWNRPISSRYRNVYNRLLQRTIKPQYTPSTHNISLDYVILSRKLTHLINIWSHQNSADDSLEEDSTYIEPPKVTVVKFDMTGEVIITGGSEGIIKLWDVASCKLIMSLKRHSGPINHIDIHPTNSFIISSNTTVSTELYNSEIYLWEINVNFYRPHKVINNVNDIVFLKFVTSTGTWLPKNTEDFSMKGVDFNDRKNWEASIENTIIISLDKNNVLKVYRMRDMITSSSGNNIYNEVRPKYIVDLFNHEVTGCNISINFSESNCLAALGIKPMEYNNSSSRNLTFNSIVHCIKNDTFHDNNFNVKGKYRSLTDKNGVILLKIPITQSDYNNDNSVFERCECDSNMKNTSTCVNMCTLCGKVKYNKSNIFENDMEENEMEQNRSGIINKFLWESDHSSTIEKYFNSVIPDFTFVNASLFDSFTFNFPVMHYLKNSSNLIMPAFIGKTPAFVKESGDLDNLFVNFLGNECGISPQIRFSNTSMDYITASKDNKFFLWQYENGKFVPKQLYSEDLNFDFENYVLTLGTNNATNTITDSVSRASSVNRTINDKSMYNIVSLEWSCNDKYVCIADELLNKEACVNGSGGTNSVFRVSYFTDYGKFISEKRVKSHIVKVKYNPLSEDLCIILCQPSDVIVYNIASRTVINTISFENSATWLDVQWHPMGHKFVTCGKYGSLSLFSSDSQTLMDKTPNYQLTVSDYNSHIQSYINAPYRGFEPENLRLKRYFSSFSDSQITMEGDSTYEMITKALFGGPVAFLNEQLNTVLLHIGATISRYHNVSYGVTNEVDNDGLLYSVMMRLGGFDEYFRSHNTETDVNLLRIVDQFLHLLQNSNYKNGGINIDGVECSIEDCIVCKNYPNKVEQHSNYLLSKDSYVTLRSVTDKNGIVIMSLPPSQRPSDFVDAIQIVQSEDLHTPRRFSNTVATTQPPPDLHSVVNSTSSEGVLTSAGRTAIIEPQVLEREEDEEESEDSDYEESPEESDSESHENDASVRRSVRTITRRSYEVEEDSEKYSLRAKRGFNEDSYKIKEIDSAKKLSNTIGAISILNQNKPGELEEEEIEERFCILCGMSSDGYYTNLTRSQTQKFSTTLFSQGHSFNPGCKFYENTIVGPMNIHRRYRSYLEDYHNLSKRINSNGNIFAHSACIITSQVKIDQSTKLINFPEILVTSSYEKCGFCDSNFATVPCVDCGRFFHYPCAVAQYKGHMRYDKDIEIVNYFDPLVCKRYFCIDCGVKSENGKQDYLTSICFLKPDTRDWLTNKSDVFENKFNVQVGDYIVLTPDCIFERYNTHVPWITQQWFPILVKVVDKSYVFTDDMSVTGCILVESVFGEPGQFCVFTSPEIMLTLLRDFLISPYNLSSVKVGSKVKCKINGQIIETEVKNVKHTINGLNFNINGEIPDETWELTELKRVIEDVYKIGHNSVSISYDKKIKWVDCWNLDLNDEIKLKLEEVFGKIKSKGLDQEHKDKFLNLIQDPKYGIFEYVEEYGLRSHEWVYEYWRYIPRPISLNEIREKLRNDYYRTPKGVWAEIKLLISNCMNFNETSSNYSKIARELDVNLDNLMISMVNDYNWTVIFEHIWPFIRNFVKPSVQTSSHPHRKNEINQVEQESEEYNVSKRRKVNVQEPVRRSSRIVQKVEKQVEEVKVRKKTLYNLR</sequence>
<dbReference type="PROSITE" id="PS50082">
    <property type="entry name" value="WD_REPEATS_2"/>
    <property type="match status" value="1"/>
</dbReference>